<feature type="transmembrane region" description="Helical" evidence="1">
    <location>
        <begin position="34"/>
        <end position="55"/>
    </location>
</feature>
<dbReference type="InterPro" id="IPR036691">
    <property type="entry name" value="Endo/exonu/phosph_ase_sf"/>
</dbReference>
<keyword evidence="1" id="KW-0812">Transmembrane</keyword>
<dbReference type="RefSeq" id="WP_271164191.1">
    <property type="nucleotide sequence ID" value="NZ_BSFD01000002.1"/>
</dbReference>
<feature type="domain" description="Endonuclease/exonuclease/phosphatase" evidence="2">
    <location>
        <begin position="101"/>
        <end position="305"/>
    </location>
</feature>
<dbReference type="Gene3D" id="3.60.10.10">
    <property type="entry name" value="Endonuclease/exonuclease/phosphatase"/>
    <property type="match status" value="1"/>
</dbReference>
<feature type="transmembrane region" description="Helical" evidence="1">
    <location>
        <begin position="6"/>
        <end position="27"/>
    </location>
</feature>
<dbReference type="Proteomes" id="UP001143509">
    <property type="component" value="Unassembled WGS sequence"/>
</dbReference>
<dbReference type="InterPro" id="IPR005135">
    <property type="entry name" value="Endo/exonuclease/phosphatase"/>
</dbReference>
<sequence>MSLLKLAANTAACLVLIGLSVFGVAALSGVDHRWVDILAQFTAPVLLAAAGLTLACALLRLWPAVGVGGLAILILFAAVWPQWMTPMGLRQPDQPVIRVYSANLWAPNTDVDAMRASIKGADADIVILVEVGDAPIAQLDRLLAGYPHRRVNGRLTPGPSAARSIIASRYPITTKLPGRADGLSAVGAVVATPLGPITVFGVHLTRPWPYEYQWGQITQVMALTERRKAAAPGATLVAGDFNSVSSARIGRQIKKDLGLVPAPGFPGTWPTRLPAVLGITIDQVYRSPDLALVSRRIGRPTGSDHYPVVTEFTRAKP</sequence>
<evidence type="ECO:0000259" key="2">
    <source>
        <dbReference type="Pfam" id="PF03372"/>
    </source>
</evidence>
<keyword evidence="4" id="KW-1185">Reference proteome</keyword>
<reference evidence="3" key="1">
    <citation type="journal article" date="2014" name="Int. J. Syst. Evol. Microbiol.">
        <title>Complete genome of a new Firmicutes species belonging to the dominant human colonic microbiota ('Ruminococcus bicirculans') reveals two chromosomes and a selective capacity to utilize plant glucans.</title>
        <authorList>
            <consortium name="NISC Comparative Sequencing Program"/>
            <person name="Wegmann U."/>
            <person name="Louis P."/>
            <person name="Goesmann A."/>
            <person name="Henrissat B."/>
            <person name="Duncan S.H."/>
            <person name="Flint H.J."/>
        </authorList>
    </citation>
    <scope>NUCLEOTIDE SEQUENCE</scope>
    <source>
        <strain evidence="3">VKM B-1499</strain>
    </source>
</reference>
<name>A0ABQ5T6G3_9CAUL</name>
<evidence type="ECO:0000313" key="3">
    <source>
        <dbReference type="EMBL" id="GLK47918.1"/>
    </source>
</evidence>
<dbReference type="EMBL" id="BSFD01000002">
    <property type="protein sequence ID" value="GLK47918.1"/>
    <property type="molecule type" value="Genomic_DNA"/>
</dbReference>
<comment type="caution">
    <text evidence="3">The sequence shown here is derived from an EMBL/GenBank/DDBJ whole genome shotgun (WGS) entry which is preliminary data.</text>
</comment>
<protein>
    <submittedName>
        <fullName evidence="3">Membrane protein</fullName>
    </submittedName>
</protein>
<evidence type="ECO:0000313" key="4">
    <source>
        <dbReference type="Proteomes" id="UP001143509"/>
    </source>
</evidence>
<evidence type="ECO:0000256" key="1">
    <source>
        <dbReference type="SAM" id="Phobius"/>
    </source>
</evidence>
<accession>A0ABQ5T6G3</accession>
<dbReference type="Pfam" id="PF03372">
    <property type="entry name" value="Exo_endo_phos"/>
    <property type="match status" value="1"/>
</dbReference>
<reference evidence="3" key="2">
    <citation type="submission" date="2023-01" db="EMBL/GenBank/DDBJ databases">
        <authorList>
            <person name="Sun Q."/>
            <person name="Evtushenko L."/>
        </authorList>
    </citation>
    <scope>NUCLEOTIDE SEQUENCE</scope>
    <source>
        <strain evidence="3">VKM B-1499</strain>
    </source>
</reference>
<proteinExistence type="predicted"/>
<organism evidence="3 4">
    <name type="scientific">Brevundimonas intermedia</name>
    <dbReference type="NCBI Taxonomy" id="74315"/>
    <lineage>
        <taxon>Bacteria</taxon>
        <taxon>Pseudomonadati</taxon>
        <taxon>Pseudomonadota</taxon>
        <taxon>Alphaproteobacteria</taxon>
        <taxon>Caulobacterales</taxon>
        <taxon>Caulobacteraceae</taxon>
        <taxon>Brevundimonas</taxon>
    </lineage>
</organism>
<keyword evidence="1" id="KW-0472">Membrane</keyword>
<feature type="transmembrane region" description="Helical" evidence="1">
    <location>
        <begin position="61"/>
        <end position="80"/>
    </location>
</feature>
<dbReference type="SUPFAM" id="SSF56219">
    <property type="entry name" value="DNase I-like"/>
    <property type="match status" value="1"/>
</dbReference>
<keyword evidence="1" id="KW-1133">Transmembrane helix</keyword>
<gene>
    <name evidence="3" type="ORF">GCM10017620_08910</name>
</gene>